<dbReference type="GO" id="GO:0016075">
    <property type="term" value="P:rRNA catabolic process"/>
    <property type="evidence" value="ECO:0007669"/>
    <property type="project" value="TreeGrafter"/>
</dbReference>
<dbReference type="PANTHER" id="PTHR33988">
    <property type="entry name" value="ENDORIBONUCLEASE MAZF-RELATED"/>
    <property type="match status" value="1"/>
</dbReference>
<dbReference type="InterPro" id="IPR003477">
    <property type="entry name" value="PemK-like"/>
</dbReference>
<evidence type="ECO:0000256" key="1">
    <source>
        <dbReference type="PIRNR" id="PIRNR033490"/>
    </source>
</evidence>
<protein>
    <recommendedName>
        <fullName evidence="1">mRNA interferase</fullName>
        <ecNumber evidence="1">3.1.-.-</ecNumber>
    </recommendedName>
</protein>
<dbReference type="PIRSF" id="PIRSF033490">
    <property type="entry name" value="MazF"/>
    <property type="match status" value="1"/>
</dbReference>
<comment type="similarity">
    <text evidence="1">Belongs to the PemK/MazF family.</text>
</comment>
<dbReference type="PANTHER" id="PTHR33988:SF2">
    <property type="entry name" value="ENDORIBONUCLEASE MAZF"/>
    <property type="match status" value="1"/>
</dbReference>
<evidence type="ECO:0000313" key="2">
    <source>
        <dbReference type="EMBL" id="RVU88705.1"/>
    </source>
</evidence>
<comment type="function">
    <text evidence="1">Toxic component of a type II toxin-antitoxin (TA) system.</text>
</comment>
<dbReference type="GO" id="GO:0003677">
    <property type="term" value="F:DNA binding"/>
    <property type="evidence" value="ECO:0007669"/>
    <property type="project" value="InterPro"/>
</dbReference>
<sequence length="107" mass="12233">MNIKQYEIILVNLNPSIGSEIKKIRPCVVISPDEMNKYLQNVIIAPITNTSKPYPTRLELNNKGITGWIVLDQIRIIDKARIIKSLSKLSTKEITITKQILKEFLVD</sequence>
<dbReference type="SUPFAM" id="SSF50118">
    <property type="entry name" value="Cell growth inhibitor/plasmid maintenance toxic component"/>
    <property type="match status" value="1"/>
</dbReference>
<dbReference type="Gene3D" id="2.30.30.110">
    <property type="match status" value="1"/>
</dbReference>
<dbReference type="GO" id="GO:0006402">
    <property type="term" value="P:mRNA catabolic process"/>
    <property type="evidence" value="ECO:0007669"/>
    <property type="project" value="TreeGrafter"/>
</dbReference>
<keyword evidence="1" id="KW-0255">Endonuclease</keyword>
<dbReference type="EC" id="3.1.-.-" evidence="1"/>
<gene>
    <name evidence="2" type="ORF">EJB19_11285</name>
</gene>
<dbReference type="GO" id="GO:0004521">
    <property type="term" value="F:RNA endonuclease activity"/>
    <property type="evidence" value="ECO:0007669"/>
    <property type="project" value="TreeGrafter"/>
</dbReference>
<dbReference type="Pfam" id="PF02452">
    <property type="entry name" value="PemK_toxin"/>
    <property type="match status" value="1"/>
</dbReference>
<dbReference type="RefSeq" id="WP_088419236.1">
    <property type="nucleotide sequence ID" value="NZ_RWGX02000005.1"/>
</dbReference>
<name>A0AA94JNV2_9FLAO</name>
<organism evidence="2">
    <name type="scientific">Flavobacterium columnare</name>
    <dbReference type="NCBI Taxonomy" id="996"/>
    <lineage>
        <taxon>Bacteria</taxon>
        <taxon>Pseudomonadati</taxon>
        <taxon>Bacteroidota</taxon>
        <taxon>Flavobacteriia</taxon>
        <taxon>Flavobacteriales</taxon>
        <taxon>Flavobacteriaceae</taxon>
        <taxon>Flavobacterium</taxon>
    </lineage>
</organism>
<dbReference type="InterPro" id="IPR011067">
    <property type="entry name" value="Plasmid_toxin/cell-grow_inhib"/>
</dbReference>
<accession>A0AA94JNV2</accession>
<dbReference type="GO" id="GO:0016787">
    <property type="term" value="F:hydrolase activity"/>
    <property type="evidence" value="ECO:0007669"/>
    <property type="project" value="UniProtKB-KW"/>
</dbReference>
<comment type="caution">
    <text evidence="2">The sequence shown here is derived from an EMBL/GenBank/DDBJ whole genome shotgun (WGS) entry which is preliminary data.</text>
</comment>
<keyword evidence="1" id="KW-0378">Hydrolase</keyword>
<proteinExistence type="inferred from homology"/>
<dbReference type="AlphaFoldDB" id="A0AA94JNV2"/>
<dbReference type="EMBL" id="RWGX01000004">
    <property type="protein sequence ID" value="RVU88705.1"/>
    <property type="molecule type" value="Genomic_DNA"/>
</dbReference>
<reference evidence="2" key="1">
    <citation type="submission" date="2018-12" db="EMBL/GenBank/DDBJ databases">
        <title>Draft genome sequence of Flaovobacterium columnare BGFS27 isolated from channel catfish in Alabama.</title>
        <authorList>
            <person name="Cai W."/>
            <person name="Arias C."/>
        </authorList>
    </citation>
    <scope>NUCLEOTIDE SEQUENCE [LARGE SCALE GENOMIC DNA]</scope>
    <source>
        <strain evidence="2">BGFS27</strain>
    </source>
</reference>
<keyword evidence="1" id="KW-0540">Nuclease</keyword>